<evidence type="ECO:0000313" key="1">
    <source>
        <dbReference type="EMBL" id="WKW16427.1"/>
    </source>
</evidence>
<dbReference type="Proteomes" id="UP001229955">
    <property type="component" value="Chromosome"/>
</dbReference>
<dbReference type="KEGG" id="pspc:Strain318_002843"/>
<name>A0AA49K2W7_9BACT</name>
<keyword evidence="2" id="KW-1185">Reference proteome</keyword>
<evidence type="ECO:0008006" key="3">
    <source>
        <dbReference type="Google" id="ProtNLM"/>
    </source>
</evidence>
<accession>A0AA49K2W7</accession>
<sequence length="236" mass="25249">MTRSKRFLLSVLVTVLGCDRTPAPLPDTAPVGDAIPQVTALGTRVPIPPGADTLVHRVAVRADSIPHDGSPGHARSRIVFADSASLEVPVRHATLLATLPAAQGADWLLVAGTECSECDAPEVVWVFRGVPGSLSSRGVGFAFPGAHTEAGIDETPYFRSRLFLGVCTADTSRTAVWFEETLQPDSARQHLVRILRSAPRLSDTTFAWSDAFETAVLSRVRSGSCREVPSRDQAIL</sequence>
<dbReference type="AlphaFoldDB" id="A0AA49K2W7"/>
<dbReference type="EMBL" id="CP130613">
    <property type="protein sequence ID" value="WKW16427.1"/>
    <property type="molecule type" value="Genomic_DNA"/>
</dbReference>
<proteinExistence type="predicted"/>
<gene>
    <name evidence="1" type="ORF">Strain318_002843</name>
</gene>
<evidence type="ECO:0000313" key="2">
    <source>
        <dbReference type="Proteomes" id="UP001229955"/>
    </source>
</evidence>
<organism evidence="1 2">
    <name type="scientific">Pseudogemmatithrix spongiicola</name>
    <dbReference type="NCBI Taxonomy" id="3062599"/>
    <lineage>
        <taxon>Bacteria</taxon>
        <taxon>Pseudomonadati</taxon>
        <taxon>Gemmatimonadota</taxon>
        <taxon>Gemmatimonadia</taxon>
        <taxon>Gemmatimonadales</taxon>
        <taxon>Gemmatimonadaceae</taxon>
        <taxon>Pseudogemmatithrix</taxon>
    </lineage>
</organism>
<dbReference type="PROSITE" id="PS51257">
    <property type="entry name" value="PROKAR_LIPOPROTEIN"/>
    <property type="match status" value="1"/>
</dbReference>
<reference evidence="1" key="1">
    <citation type="submission" date="2023-07" db="EMBL/GenBank/DDBJ databases">
        <authorList>
            <person name="Haufschild T."/>
            <person name="Kallscheuer N."/>
            <person name="Hammer J."/>
            <person name="Kohn T."/>
            <person name="Kabuu M."/>
            <person name="Jogler M."/>
            <person name="Wohfarth N."/>
            <person name="Heuer A."/>
            <person name="Rohde M."/>
            <person name="van Teeseling M.C.F."/>
            <person name="Jogler C."/>
        </authorList>
    </citation>
    <scope>NUCLEOTIDE SEQUENCE</scope>
    <source>
        <strain evidence="1">Strain 318</strain>
    </source>
</reference>
<dbReference type="RefSeq" id="WP_367886371.1">
    <property type="nucleotide sequence ID" value="NZ_CP130612.1"/>
</dbReference>
<protein>
    <recommendedName>
        <fullName evidence="3">Lipoprotein</fullName>
    </recommendedName>
</protein>